<dbReference type="GO" id="GO:0016787">
    <property type="term" value="F:hydrolase activity"/>
    <property type="evidence" value="ECO:0007669"/>
    <property type="project" value="UniProtKB-KW"/>
</dbReference>
<reference evidence="2" key="1">
    <citation type="submission" date="2022-08" db="EMBL/GenBank/DDBJ databases">
        <title>Novel sulfate-reducing endosymbionts in the free-living metamonad Anaeramoeba.</title>
        <authorList>
            <person name="Jerlstrom-Hultqvist J."/>
            <person name="Cepicka I."/>
            <person name="Gallot-Lavallee L."/>
            <person name="Salas-Leiva D."/>
            <person name="Curtis B.A."/>
            <person name="Zahonova K."/>
            <person name="Pipaliya S."/>
            <person name="Dacks J."/>
            <person name="Roger A.J."/>
        </authorList>
    </citation>
    <scope>NUCLEOTIDE SEQUENCE</scope>
    <source>
        <strain evidence="2">Schooner1</strain>
    </source>
</reference>
<dbReference type="PANTHER" id="PTHR33477:SF2">
    <property type="entry name" value="2-PHOSPHOGLYCERATE KINASE"/>
    <property type="match status" value="1"/>
</dbReference>
<organism evidence="2 3">
    <name type="scientific">Anaeramoeba flamelloides</name>
    <dbReference type="NCBI Taxonomy" id="1746091"/>
    <lineage>
        <taxon>Eukaryota</taxon>
        <taxon>Metamonada</taxon>
        <taxon>Anaeramoebidae</taxon>
        <taxon>Anaeramoeba</taxon>
    </lineage>
</organism>
<sequence length="474" mass="55739">MFTQVPYHKSLRIAMDLKKKLVDEEKVNIDQEQMLKHLFEIMKKSGYGGKYTRRYEMIIRMYNQRVPVIILISGTGLIGKSTIAVRLSERLNLANILQTEIVYGLMVDHIQKFKPNQRIWYRDFGGDMETFFKEFKYECKIVQQGVSPDISKSLRDGKSIIIEGSHVALANFTELITNHNMAVVERKNNIKEQAKKKLGIKTSLIERLRLERKKNMKKNSQEKMETQKEKEKENEKGKENEIEKEKEKEGRKKENEKEKEKEKIENQEIIKNEKEIVQEKEKENEKEQGEKKKQEQEPETQKKNKKTENKEIIDNEKEKENEPEQDKEKENSSNLETSDESDDELEKEGERHSKKKYQILKKTFLERQQLPKDSKGVIIPILLTLHEDYHRSYVEDWVSCLENYDILKGCGDDLETQTNNLLKRYQIVQQILIDSCPSETEIVVIEPGEIESILNTLQSAILERIEIAANLGEF</sequence>
<evidence type="ECO:0000313" key="2">
    <source>
        <dbReference type="EMBL" id="KAJ6234485.1"/>
    </source>
</evidence>
<dbReference type="Proteomes" id="UP001150062">
    <property type="component" value="Unassembled WGS sequence"/>
</dbReference>
<comment type="caution">
    <text evidence="2">The sequence shown here is derived from an EMBL/GenBank/DDBJ whole genome shotgun (WGS) entry which is preliminary data.</text>
</comment>
<keyword evidence="2" id="KW-0378">Hydrolase</keyword>
<evidence type="ECO:0000313" key="3">
    <source>
        <dbReference type="Proteomes" id="UP001150062"/>
    </source>
</evidence>
<protein>
    <submittedName>
        <fullName evidence="2">P-loop containing nucleoside triphosphate hydrolases superfamily protein</fullName>
    </submittedName>
</protein>
<proteinExistence type="predicted"/>
<accession>A0ABQ8XQR8</accession>
<name>A0ABQ8XQR8_9EUKA</name>
<feature type="region of interest" description="Disordered" evidence="1">
    <location>
        <begin position="211"/>
        <end position="352"/>
    </location>
</feature>
<gene>
    <name evidence="2" type="ORF">M0813_29475</name>
</gene>
<feature type="compositionally biased region" description="Acidic residues" evidence="1">
    <location>
        <begin position="337"/>
        <end position="347"/>
    </location>
</feature>
<evidence type="ECO:0000256" key="1">
    <source>
        <dbReference type="SAM" id="MobiDB-lite"/>
    </source>
</evidence>
<feature type="compositionally biased region" description="Basic and acidic residues" evidence="1">
    <location>
        <begin position="219"/>
        <end position="331"/>
    </location>
</feature>
<keyword evidence="3" id="KW-1185">Reference proteome</keyword>
<dbReference type="PANTHER" id="PTHR33477">
    <property type="entry name" value="P-LOOP NTPASE DOMAIN-CONTAINING PROTEIN LPA1 HOMOLOG 1"/>
    <property type="match status" value="1"/>
</dbReference>
<dbReference type="EMBL" id="JAOAOG010000270">
    <property type="protein sequence ID" value="KAJ6234485.1"/>
    <property type="molecule type" value="Genomic_DNA"/>
</dbReference>